<sequence>MPSLLKRLKQTTAGSDARPLPGTGAGTPHDPCELPGKPLGGGSVEHGAIGVCSAVTFSTTTTPSAAVASSCASLGHCHSHTLVAVCTSHLAIQDPAGSVAHCGQAVLASHECGGQAIFVLPQGAGHHLHQMHHHHRPSAAGNSALDTSVEHARFCEGCADPAHVEWHSRGGAAEVFGTAPIKTVAAAEAPGSSPCEAADALPHGSRPSILKRTLRRMSKHARGSVKQLATAKTGSKLDFSDTLREGSDDVPGTSRCANPSDRQSQTVAKVATPFPPAPLGFFARLTRRKASITSLSSLSSSGSSLSLASQASSVSTSTLSASSKLGKLFESYSDPDNPTLITDAGAELLCSDLGLSPTDFRVIWLAWKLRATTLSRITRSQFVDGLSALGVETIATLQTLLPTLVDETADVHSSAFRSLYMFTFNFGVDSERGARTLDINVALALWWLVFTGKRESMAVFPRWIAYLMGFDLHSSSDAMAALERRVTGSSDESSDSSSMLAGDTSGCVSETDTVTEDNPDAAASSFKHPDPAPVRTPPVRGISKDCWAQFLDFALSTTDSDCTGFDESEAWPTLIDAFVAAIRSCRVE</sequence>
<accession>A0A0D2X3T1</accession>
<dbReference type="Gene3D" id="1.10.238.10">
    <property type="entry name" value="EF-hand"/>
    <property type="match status" value="1"/>
</dbReference>
<protein>
    <recommendedName>
        <fullName evidence="1">Defective in cullin neddylation protein</fullName>
    </recommendedName>
</protein>
<dbReference type="InterPro" id="IPR042460">
    <property type="entry name" value="DCN1-like_PONY"/>
</dbReference>
<dbReference type="InterPro" id="IPR005176">
    <property type="entry name" value="PONY_dom"/>
</dbReference>
<dbReference type="InterPro" id="IPR014764">
    <property type="entry name" value="DCN-prot"/>
</dbReference>
<comment type="function">
    <text evidence="1">Neddylation of cullins play an essential role in the regulation of SCF-type complexes activity.</text>
</comment>
<dbReference type="GO" id="GO:0032182">
    <property type="term" value="F:ubiquitin-like protein binding"/>
    <property type="evidence" value="ECO:0007669"/>
    <property type="project" value="TreeGrafter"/>
</dbReference>
<feature type="region of interest" description="Disordered" evidence="2">
    <location>
        <begin position="1"/>
        <end position="39"/>
    </location>
</feature>
<dbReference type="Pfam" id="PF03556">
    <property type="entry name" value="Cullin_binding"/>
    <property type="match status" value="2"/>
</dbReference>
<dbReference type="RefSeq" id="XP_004346093.2">
    <property type="nucleotide sequence ID" value="XM_004346043.2"/>
</dbReference>
<feature type="region of interest" description="Disordered" evidence="2">
    <location>
        <begin position="486"/>
        <end position="538"/>
    </location>
</feature>
<dbReference type="PANTHER" id="PTHR12281:SF31">
    <property type="entry name" value="DCN1-LIKE PROTEIN 3"/>
    <property type="match status" value="1"/>
</dbReference>
<evidence type="ECO:0000256" key="2">
    <source>
        <dbReference type="SAM" id="MobiDB-lite"/>
    </source>
</evidence>
<dbReference type="InParanoid" id="A0A0D2X3T1"/>
<dbReference type="Gene3D" id="1.10.238.200">
    <property type="entry name" value="Cullin, PONY binding domain"/>
    <property type="match status" value="1"/>
</dbReference>
<gene>
    <name evidence="4" type="ORF">CAOG_005420</name>
</gene>
<dbReference type="GO" id="GO:0045116">
    <property type="term" value="P:protein neddylation"/>
    <property type="evidence" value="ECO:0007669"/>
    <property type="project" value="TreeGrafter"/>
</dbReference>
<proteinExistence type="predicted"/>
<organism evidence="4 5">
    <name type="scientific">Capsaspora owczarzaki (strain ATCC 30864)</name>
    <dbReference type="NCBI Taxonomy" id="595528"/>
    <lineage>
        <taxon>Eukaryota</taxon>
        <taxon>Filasterea</taxon>
        <taxon>Capsaspora</taxon>
    </lineage>
</organism>
<dbReference type="AlphaFoldDB" id="A0A0D2X3T1"/>
<feature type="compositionally biased region" description="Polar residues" evidence="2">
    <location>
        <begin position="255"/>
        <end position="267"/>
    </location>
</feature>
<dbReference type="PANTHER" id="PTHR12281">
    <property type="entry name" value="RP42 RELATED"/>
    <property type="match status" value="1"/>
</dbReference>
<feature type="compositionally biased region" description="Basic and acidic residues" evidence="2">
    <location>
        <begin position="238"/>
        <end position="247"/>
    </location>
</feature>
<name>A0A0D2X3T1_CAPO3</name>
<reference evidence="5" key="1">
    <citation type="submission" date="2011-02" db="EMBL/GenBank/DDBJ databases">
        <title>The Genome Sequence of Capsaspora owczarzaki ATCC 30864.</title>
        <authorList>
            <person name="Russ C."/>
            <person name="Cuomo C."/>
            <person name="Burger G."/>
            <person name="Gray M.W."/>
            <person name="Holland P.W.H."/>
            <person name="King N."/>
            <person name="Lang F.B.F."/>
            <person name="Roger A.J."/>
            <person name="Ruiz-Trillo I."/>
            <person name="Young S.K."/>
            <person name="Zeng Q."/>
            <person name="Gargeya S."/>
            <person name="Alvarado L."/>
            <person name="Berlin A."/>
            <person name="Chapman S.B."/>
            <person name="Chen Z."/>
            <person name="Freedman E."/>
            <person name="Gellesch M."/>
            <person name="Goldberg J."/>
            <person name="Griggs A."/>
            <person name="Gujja S."/>
            <person name="Heilman E."/>
            <person name="Heiman D."/>
            <person name="Howarth C."/>
            <person name="Mehta T."/>
            <person name="Neiman D."/>
            <person name="Pearson M."/>
            <person name="Roberts A."/>
            <person name="Saif S."/>
            <person name="Shea T."/>
            <person name="Shenoy N."/>
            <person name="Sisk P."/>
            <person name="Stolte C."/>
            <person name="Sykes S."/>
            <person name="White J."/>
            <person name="Yandava C."/>
            <person name="Haas B."/>
            <person name="Nusbaum C."/>
            <person name="Birren B."/>
        </authorList>
    </citation>
    <scope>NUCLEOTIDE SEQUENCE</scope>
    <source>
        <strain evidence="5">ATCC 30864</strain>
    </source>
</reference>
<dbReference type="eggNOG" id="KOG3077">
    <property type="taxonomic scope" value="Eukaryota"/>
</dbReference>
<dbReference type="GO" id="GO:0097602">
    <property type="term" value="F:cullin family protein binding"/>
    <property type="evidence" value="ECO:0007669"/>
    <property type="project" value="TreeGrafter"/>
</dbReference>
<evidence type="ECO:0000313" key="5">
    <source>
        <dbReference type="Proteomes" id="UP000008743"/>
    </source>
</evidence>
<dbReference type="GO" id="GO:0000151">
    <property type="term" value="C:ubiquitin ligase complex"/>
    <property type="evidence" value="ECO:0007669"/>
    <property type="project" value="TreeGrafter"/>
</dbReference>
<dbReference type="PhylomeDB" id="A0A0D2X3T1"/>
<keyword evidence="5" id="KW-1185">Reference proteome</keyword>
<dbReference type="PROSITE" id="PS51229">
    <property type="entry name" value="DCUN1"/>
    <property type="match status" value="1"/>
</dbReference>
<evidence type="ECO:0000256" key="1">
    <source>
        <dbReference type="RuleBase" id="RU410713"/>
    </source>
</evidence>
<feature type="compositionally biased region" description="Low complexity" evidence="2">
    <location>
        <begin position="489"/>
        <end position="498"/>
    </location>
</feature>
<evidence type="ECO:0000313" key="4">
    <source>
        <dbReference type="EMBL" id="KJE94849.1"/>
    </source>
</evidence>
<dbReference type="EMBL" id="KE346368">
    <property type="protein sequence ID" value="KJE94849.1"/>
    <property type="molecule type" value="Genomic_DNA"/>
</dbReference>
<dbReference type="Proteomes" id="UP000008743">
    <property type="component" value="Unassembled WGS sequence"/>
</dbReference>
<feature type="region of interest" description="Disordered" evidence="2">
    <location>
        <begin position="236"/>
        <end position="267"/>
    </location>
</feature>
<evidence type="ECO:0000259" key="3">
    <source>
        <dbReference type="PROSITE" id="PS51229"/>
    </source>
</evidence>
<dbReference type="OrthoDB" id="27198at2759"/>
<feature type="domain" description="DCUN1" evidence="3">
    <location>
        <begin position="320"/>
        <end position="583"/>
    </location>
</feature>
<dbReference type="GO" id="GO:0031624">
    <property type="term" value="F:ubiquitin conjugating enzyme binding"/>
    <property type="evidence" value="ECO:0007669"/>
    <property type="project" value="TreeGrafter"/>
</dbReference>